<feature type="compositionally biased region" description="Low complexity" evidence="4">
    <location>
        <begin position="1"/>
        <end position="19"/>
    </location>
</feature>
<dbReference type="InterPro" id="IPR028143">
    <property type="entry name" value="Get2/sif1"/>
</dbReference>
<evidence type="ECO:0000256" key="2">
    <source>
        <dbReference type="ARBA" id="ARBA00022989"/>
    </source>
</evidence>
<reference evidence="6 7" key="1">
    <citation type="submission" date="2017-03" db="EMBL/GenBank/DDBJ databases">
        <title>Genomes of endolithic fungi from Antarctica.</title>
        <authorList>
            <person name="Coleine C."/>
            <person name="Masonjones S."/>
            <person name="Stajich J.E."/>
        </authorList>
    </citation>
    <scope>NUCLEOTIDE SEQUENCE [LARGE SCALE GENOMIC DNA]</scope>
    <source>
        <strain evidence="6 7">CCFEE 5187</strain>
    </source>
</reference>
<organism evidence="6 7">
    <name type="scientific">Cryomyces minteri</name>
    <dbReference type="NCBI Taxonomy" id="331657"/>
    <lineage>
        <taxon>Eukaryota</taxon>
        <taxon>Fungi</taxon>
        <taxon>Dikarya</taxon>
        <taxon>Ascomycota</taxon>
        <taxon>Pezizomycotina</taxon>
        <taxon>Dothideomycetes</taxon>
        <taxon>Dothideomycetes incertae sedis</taxon>
        <taxon>Cryomyces</taxon>
    </lineage>
</organism>
<gene>
    <name evidence="6" type="ORF">B0A49_03115</name>
</gene>
<evidence type="ECO:0000256" key="1">
    <source>
        <dbReference type="ARBA" id="ARBA00022692"/>
    </source>
</evidence>
<dbReference type="GO" id="GO:0006890">
    <property type="term" value="P:retrograde vesicle-mediated transport, Golgi to endoplasmic reticulum"/>
    <property type="evidence" value="ECO:0007669"/>
    <property type="project" value="TreeGrafter"/>
</dbReference>
<feature type="transmembrane region" description="Helical" evidence="5">
    <location>
        <begin position="295"/>
        <end position="317"/>
    </location>
</feature>
<dbReference type="AlphaFoldDB" id="A0A4U0WZK1"/>
<name>A0A4U0WZK1_9PEZI</name>
<feature type="compositionally biased region" description="Polar residues" evidence="4">
    <location>
        <begin position="89"/>
        <end position="116"/>
    </location>
</feature>
<keyword evidence="2 5" id="KW-1133">Transmembrane helix</keyword>
<dbReference type="Pfam" id="PF08690">
    <property type="entry name" value="GET2"/>
    <property type="match status" value="1"/>
</dbReference>
<accession>A0A4U0WZK1</accession>
<proteinExistence type="predicted"/>
<feature type="transmembrane region" description="Helical" evidence="5">
    <location>
        <begin position="198"/>
        <end position="217"/>
    </location>
</feature>
<dbReference type="PANTHER" id="PTHR28263">
    <property type="entry name" value="GOLGI TO ER TRAFFIC PROTEIN 2"/>
    <property type="match status" value="1"/>
</dbReference>
<dbReference type="PANTHER" id="PTHR28263:SF1">
    <property type="entry name" value="GOLGI TO ER TRAFFIC PROTEIN 2"/>
    <property type="match status" value="1"/>
</dbReference>
<evidence type="ECO:0008006" key="8">
    <source>
        <dbReference type="Google" id="ProtNLM"/>
    </source>
</evidence>
<evidence type="ECO:0000256" key="3">
    <source>
        <dbReference type="ARBA" id="ARBA00023136"/>
    </source>
</evidence>
<keyword evidence="3 5" id="KW-0472">Membrane</keyword>
<protein>
    <recommendedName>
        <fullName evidence="8">Golgi to ER traffic protein 2</fullName>
    </recommendedName>
</protein>
<dbReference type="STRING" id="331657.A0A4U0WZK1"/>
<keyword evidence="1 5" id="KW-0812">Transmembrane</keyword>
<keyword evidence="7" id="KW-1185">Reference proteome</keyword>
<evidence type="ECO:0000313" key="6">
    <source>
        <dbReference type="EMBL" id="TKA69294.1"/>
    </source>
</evidence>
<feature type="compositionally biased region" description="Basic residues" evidence="4">
    <location>
        <begin position="20"/>
        <end position="29"/>
    </location>
</feature>
<sequence length="323" mass="33978">MDSPAESSAPADESSAQRQARLRRERRNAKIQAGGSARLDKITSLSGRPAPAIDGEPLKKPNLSQQQRPRIPSFSEDPAEVDISEHFYTPTSRNPNAALQQSLESSGRSTPSQMQNPFAGGFPPMMGMGGMGLPGLDGQSASSEPGADDPMMRIMQQMLGGGGGASGEAGTGAGGLPPGLAALFGGQQEQTPQSSSAYLWRVVHALFSLSLAIYVALGSTFNGSKLGRAASVEGTDAGFGQRLFWIFATAELLLQSSRYFMEKGQLPSSGILGTVGRLLPEPYAGYVRVVGRYSVIYTTVVADAMVVVFVLGAMAWWRGMSAA</sequence>
<evidence type="ECO:0000256" key="5">
    <source>
        <dbReference type="SAM" id="Phobius"/>
    </source>
</evidence>
<dbReference type="OrthoDB" id="5393181at2759"/>
<evidence type="ECO:0000313" key="7">
    <source>
        <dbReference type="Proteomes" id="UP000308768"/>
    </source>
</evidence>
<dbReference type="EMBL" id="NAJN01000744">
    <property type="protein sequence ID" value="TKA69294.1"/>
    <property type="molecule type" value="Genomic_DNA"/>
</dbReference>
<dbReference type="Proteomes" id="UP000308768">
    <property type="component" value="Unassembled WGS sequence"/>
</dbReference>
<evidence type="ECO:0000256" key="4">
    <source>
        <dbReference type="SAM" id="MobiDB-lite"/>
    </source>
</evidence>
<comment type="caution">
    <text evidence="6">The sequence shown here is derived from an EMBL/GenBank/DDBJ whole genome shotgun (WGS) entry which is preliminary data.</text>
</comment>
<feature type="region of interest" description="Disordered" evidence="4">
    <location>
        <begin position="1"/>
        <end position="116"/>
    </location>
</feature>